<accession>A0AAJ5X4R4</accession>
<sequence length="77" mass="8314">MLALNALVWVLSDEDRAERLLSLTGMTPDVLREGLTDVAVQGAVLEFLCSHEPDLIAAAEALEVEPQELADAARRLA</sequence>
<name>A0AAJ5X4R4_9SPHN</name>
<dbReference type="EMBL" id="CP119316">
    <property type="protein sequence ID" value="WEK45601.1"/>
    <property type="molecule type" value="Genomic_DNA"/>
</dbReference>
<evidence type="ECO:0000313" key="1">
    <source>
        <dbReference type="EMBL" id="WEK45601.1"/>
    </source>
</evidence>
<dbReference type="Proteomes" id="UP001218362">
    <property type="component" value="Chromosome"/>
</dbReference>
<dbReference type="Pfam" id="PF12096">
    <property type="entry name" value="DUF3572"/>
    <property type="match status" value="1"/>
</dbReference>
<dbReference type="AlphaFoldDB" id="A0AAJ5X4R4"/>
<evidence type="ECO:0000313" key="2">
    <source>
        <dbReference type="Proteomes" id="UP001218362"/>
    </source>
</evidence>
<reference evidence="1" key="1">
    <citation type="submission" date="2023-03" db="EMBL/GenBank/DDBJ databases">
        <title>Andean soil-derived lignocellulolytic bacterial consortium as a source of novel taxa and putative plastic-active enzymes.</title>
        <authorList>
            <person name="Diaz-Garcia L."/>
            <person name="Chuvochina M."/>
            <person name="Feuerriegel G."/>
            <person name="Bunk B."/>
            <person name="Sproer C."/>
            <person name="Streit W.R."/>
            <person name="Rodriguez L.M."/>
            <person name="Overmann J."/>
            <person name="Jimenez D.J."/>
        </authorList>
    </citation>
    <scope>NUCLEOTIDE SEQUENCE</scope>
    <source>
        <strain evidence="1">MAG 26</strain>
    </source>
</reference>
<gene>
    <name evidence="1" type="ORF">P0Y56_11230</name>
</gene>
<organism evidence="1 2">
    <name type="scientific">Candidatus Andeanibacterium colombiense</name>
    <dbReference type="NCBI Taxonomy" id="3121345"/>
    <lineage>
        <taxon>Bacteria</taxon>
        <taxon>Pseudomonadati</taxon>
        <taxon>Pseudomonadota</taxon>
        <taxon>Alphaproteobacteria</taxon>
        <taxon>Sphingomonadales</taxon>
        <taxon>Sphingomonadaceae</taxon>
        <taxon>Candidatus Andeanibacterium</taxon>
    </lineage>
</organism>
<dbReference type="InterPro" id="IPR021955">
    <property type="entry name" value="DUF3572"/>
</dbReference>
<proteinExistence type="predicted"/>
<protein>
    <submittedName>
        <fullName evidence="1">DUF3572 family protein</fullName>
    </submittedName>
</protein>
<dbReference type="KEGG" id="acob:P0Y56_11230"/>